<evidence type="ECO:0000313" key="2">
    <source>
        <dbReference type="EMBL" id="MBB6676584.1"/>
    </source>
</evidence>
<dbReference type="Proteomes" id="UP000574133">
    <property type="component" value="Unassembled WGS sequence"/>
</dbReference>
<gene>
    <name evidence="2" type="ORF">H4Q31_04495</name>
</gene>
<dbReference type="SUPFAM" id="SSF54593">
    <property type="entry name" value="Glyoxalase/Bleomycin resistance protein/Dihydroxybiphenyl dioxygenase"/>
    <property type="match status" value="1"/>
</dbReference>
<dbReference type="InterPro" id="IPR004360">
    <property type="entry name" value="Glyas_Fos-R_dOase_dom"/>
</dbReference>
<evidence type="ECO:0000313" key="3">
    <source>
        <dbReference type="Proteomes" id="UP000574133"/>
    </source>
</evidence>
<reference evidence="2 3" key="1">
    <citation type="submission" date="2020-08" db="EMBL/GenBank/DDBJ databases">
        <title>Cohnella phylogeny.</title>
        <authorList>
            <person name="Dunlap C."/>
        </authorList>
    </citation>
    <scope>NUCLEOTIDE SEQUENCE [LARGE SCALE GENOMIC DNA]</scope>
    <source>
        <strain evidence="2 3">DSM 103658</strain>
    </source>
</reference>
<proteinExistence type="predicted"/>
<keyword evidence="3" id="KW-1185">Reference proteome</keyword>
<dbReference type="EMBL" id="JACJVN010000019">
    <property type="protein sequence ID" value="MBB6676584.1"/>
    <property type="molecule type" value="Genomic_DNA"/>
</dbReference>
<sequence>MKMAGVTLLASDLTILKRFYRDRLELPVLSEEEHAFTITAGATKLTFSQAEAGAQPYYHFAFNVSTSRMDSAVRWLGAQGIEVFTEEGSAVVHSERWNSDQVYFHDPAGNIVELIVRHTLPGETEEDYHPRHVLNVSEVGLPADDVPELAGLLTGRLEEGVYLSGTDTFTPIGDEEGLLILVRTGRIWFGSDRQAAVYPVRIELEREGMAELQLLSYPYYLRTGTVNS</sequence>
<protein>
    <submittedName>
        <fullName evidence="2">VOC family protein</fullName>
    </submittedName>
</protein>
<dbReference type="AlphaFoldDB" id="A0A841T5I9"/>
<evidence type="ECO:0000259" key="1">
    <source>
        <dbReference type="PROSITE" id="PS51819"/>
    </source>
</evidence>
<dbReference type="InterPro" id="IPR037523">
    <property type="entry name" value="VOC_core"/>
</dbReference>
<name>A0A841T5I9_9BACL</name>
<accession>A0A841T5I9</accession>
<comment type="caution">
    <text evidence="2">The sequence shown here is derived from an EMBL/GenBank/DDBJ whole genome shotgun (WGS) entry which is preliminary data.</text>
</comment>
<dbReference type="InterPro" id="IPR029068">
    <property type="entry name" value="Glyas_Bleomycin-R_OHBP_Dase"/>
</dbReference>
<dbReference type="Gene3D" id="3.10.180.10">
    <property type="entry name" value="2,3-Dihydroxybiphenyl 1,2-Dioxygenase, domain 1"/>
    <property type="match status" value="1"/>
</dbReference>
<organism evidence="2 3">
    <name type="scientific">Cohnella lubricantis</name>
    <dbReference type="NCBI Taxonomy" id="2163172"/>
    <lineage>
        <taxon>Bacteria</taxon>
        <taxon>Bacillati</taxon>
        <taxon>Bacillota</taxon>
        <taxon>Bacilli</taxon>
        <taxon>Bacillales</taxon>
        <taxon>Paenibacillaceae</taxon>
        <taxon>Cohnella</taxon>
    </lineage>
</organism>
<feature type="domain" description="VOC" evidence="1">
    <location>
        <begin position="2"/>
        <end position="117"/>
    </location>
</feature>
<dbReference type="PROSITE" id="PS51819">
    <property type="entry name" value="VOC"/>
    <property type="match status" value="1"/>
</dbReference>
<dbReference type="Pfam" id="PF00903">
    <property type="entry name" value="Glyoxalase"/>
    <property type="match status" value="1"/>
</dbReference>